<dbReference type="InterPro" id="IPR036291">
    <property type="entry name" value="NAD(P)-bd_dom_sf"/>
</dbReference>
<feature type="domain" description="RmlD-like substrate binding" evidence="1">
    <location>
        <begin position="3"/>
        <end position="224"/>
    </location>
</feature>
<evidence type="ECO:0000313" key="2">
    <source>
        <dbReference type="EMBL" id="GAI91324.1"/>
    </source>
</evidence>
<dbReference type="SUPFAM" id="SSF51735">
    <property type="entry name" value="NAD(P)-binding Rossmann-fold domains"/>
    <property type="match status" value="1"/>
</dbReference>
<evidence type="ECO:0000259" key="1">
    <source>
        <dbReference type="Pfam" id="PF04321"/>
    </source>
</evidence>
<dbReference type="PANTHER" id="PTHR10491">
    <property type="entry name" value="DTDP-4-DEHYDRORHAMNOSE REDUCTASE"/>
    <property type="match status" value="1"/>
</dbReference>
<reference evidence="2" key="1">
    <citation type="journal article" date="2014" name="Front. Microbiol.">
        <title>High frequency of phylogenetically diverse reductive dehalogenase-homologous genes in deep subseafloor sedimentary metagenomes.</title>
        <authorList>
            <person name="Kawai M."/>
            <person name="Futagami T."/>
            <person name="Toyoda A."/>
            <person name="Takaki Y."/>
            <person name="Nishi S."/>
            <person name="Hori S."/>
            <person name="Arai W."/>
            <person name="Tsubouchi T."/>
            <person name="Morono Y."/>
            <person name="Uchiyama I."/>
            <person name="Ito T."/>
            <person name="Fujiyama A."/>
            <person name="Inagaki F."/>
            <person name="Takami H."/>
        </authorList>
    </citation>
    <scope>NUCLEOTIDE SEQUENCE</scope>
    <source>
        <strain evidence="2">Expedition CK06-06</strain>
    </source>
</reference>
<dbReference type="GO" id="GO:0019305">
    <property type="term" value="P:dTDP-rhamnose biosynthetic process"/>
    <property type="evidence" value="ECO:0007669"/>
    <property type="project" value="TreeGrafter"/>
</dbReference>
<organism evidence="2">
    <name type="scientific">marine sediment metagenome</name>
    <dbReference type="NCBI Taxonomy" id="412755"/>
    <lineage>
        <taxon>unclassified sequences</taxon>
        <taxon>metagenomes</taxon>
        <taxon>ecological metagenomes</taxon>
    </lineage>
</organism>
<gene>
    <name evidence="2" type="ORF">S12H4_30622</name>
</gene>
<sequence>MQRVFITGSDGMLGSDIVRELRKKKEYQLVCSTIADMDITDLRAVMNALARSRPDVLIHTAGYTGVDRAQREQELCFAINAEGTKNLAFFCRELDIQMIYISTDYVFDGKKKKPYVETDPPHPINAYGSSKLKGEEHVQTLLTNYKIIRTSWLIGLHGLHGKNFVETILSTASRKSRLSVVNNQIGKPTFTFHLAQQIELMLSVNASGIFHITNDGICSWYEFSR</sequence>
<dbReference type="PANTHER" id="PTHR10491:SF4">
    <property type="entry name" value="METHIONINE ADENOSYLTRANSFERASE 2 SUBUNIT BETA"/>
    <property type="match status" value="1"/>
</dbReference>
<dbReference type="InterPro" id="IPR005913">
    <property type="entry name" value="dTDP_dehydrorham_reduct"/>
</dbReference>
<dbReference type="Pfam" id="PF04321">
    <property type="entry name" value="RmlD_sub_bind"/>
    <property type="match status" value="1"/>
</dbReference>
<feature type="non-terminal residue" evidence="2">
    <location>
        <position position="225"/>
    </location>
</feature>
<dbReference type="EMBL" id="BARW01017782">
    <property type="protein sequence ID" value="GAI91324.1"/>
    <property type="molecule type" value="Genomic_DNA"/>
</dbReference>
<dbReference type="GO" id="GO:0005829">
    <property type="term" value="C:cytosol"/>
    <property type="evidence" value="ECO:0007669"/>
    <property type="project" value="TreeGrafter"/>
</dbReference>
<dbReference type="AlphaFoldDB" id="X1UG35"/>
<dbReference type="Gene3D" id="3.40.50.720">
    <property type="entry name" value="NAD(P)-binding Rossmann-like Domain"/>
    <property type="match status" value="1"/>
</dbReference>
<protein>
    <recommendedName>
        <fullName evidence="1">RmlD-like substrate binding domain-containing protein</fullName>
    </recommendedName>
</protein>
<accession>X1UG35</accession>
<dbReference type="CDD" id="cd05254">
    <property type="entry name" value="dTDP_HR_like_SDR_e"/>
    <property type="match status" value="1"/>
</dbReference>
<dbReference type="GO" id="GO:0008831">
    <property type="term" value="F:dTDP-4-dehydrorhamnose reductase activity"/>
    <property type="evidence" value="ECO:0007669"/>
    <property type="project" value="TreeGrafter"/>
</dbReference>
<dbReference type="InterPro" id="IPR029903">
    <property type="entry name" value="RmlD-like-bd"/>
</dbReference>
<comment type="caution">
    <text evidence="2">The sequence shown here is derived from an EMBL/GenBank/DDBJ whole genome shotgun (WGS) entry which is preliminary data.</text>
</comment>
<proteinExistence type="predicted"/>
<dbReference type="Gene3D" id="3.90.25.10">
    <property type="entry name" value="UDP-galactose 4-epimerase, domain 1"/>
    <property type="match status" value="1"/>
</dbReference>
<dbReference type="NCBIfam" id="TIGR01214">
    <property type="entry name" value="rmlD"/>
    <property type="match status" value="1"/>
</dbReference>
<name>X1UG35_9ZZZZ</name>